<name>A0A1J5JIN7_NEOTH</name>
<feature type="chain" id="PRO_5038434944" evidence="2">
    <location>
        <begin position="29"/>
        <end position="387"/>
    </location>
</feature>
<dbReference type="Gene3D" id="3.40.50.2300">
    <property type="match status" value="2"/>
</dbReference>
<dbReference type="InterPro" id="IPR052910">
    <property type="entry name" value="ABC-Purine-Binding"/>
</dbReference>
<organism evidence="4 5">
    <name type="scientific">Neomoorella thermoacetica</name>
    <name type="common">Clostridium thermoaceticum</name>
    <dbReference type="NCBI Taxonomy" id="1525"/>
    <lineage>
        <taxon>Bacteria</taxon>
        <taxon>Bacillati</taxon>
        <taxon>Bacillota</taxon>
        <taxon>Clostridia</taxon>
        <taxon>Neomoorellales</taxon>
        <taxon>Neomoorellaceae</taxon>
        <taxon>Neomoorella</taxon>
    </lineage>
</organism>
<evidence type="ECO:0000256" key="1">
    <source>
        <dbReference type="ARBA" id="ARBA00022729"/>
    </source>
</evidence>
<dbReference type="PROSITE" id="PS51257">
    <property type="entry name" value="PROKAR_LIPOPROTEIN"/>
    <property type="match status" value="1"/>
</dbReference>
<accession>A0A1J5JIN7</accession>
<sequence length="387" mass="42365">MVTVPRASMKKGLRVLLMLLLALAVAVAAVGCGGQKPAGESKSGANTASGGQDQNQKMKVAFVYVGPVGDAGWSWAHDQGRKYLAEKLPWVETTYMENVPEGADAERVLTELAEQGNKIIFATSFGYMDYVINVAKKYPNVIFMHCSGYKTAENVGTYFGAMEEARYLSGMVAGKMTKKNVLGFVAAHPIPEVIRGINAFTLGARSVNPNVKVKVVWTNTWYDPAAEKQAALSLLDAGADVIAQHQDTPGPQQAAQERGAYGIGYDSDMSQFAPNATLTSPVWNWGPYYVKIVEAVKNGTWKPEQYYGTMKDGIVDLAPFNKMVPQDVRDLVEKKKQEIIDGKFFVFQGPIKDQSGKIRVQEGQKMSQEDILGFNWFVEGVEGEIPK</sequence>
<dbReference type="CDD" id="cd19963">
    <property type="entry name" value="PBP1_BMP-like"/>
    <property type="match status" value="1"/>
</dbReference>
<dbReference type="GO" id="GO:0005886">
    <property type="term" value="C:plasma membrane"/>
    <property type="evidence" value="ECO:0007669"/>
    <property type="project" value="InterPro"/>
</dbReference>
<feature type="domain" description="ABC transporter substrate-binding protein PnrA-like" evidence="3">
    <location>
        <begin position="58"/>
        <end position="341"/>
    </location>
</feature>
<dbReference type="InterPro" id="IPR003760">
    <property type="entry name" value="PnrA-like"/>
</dbReference>
<evidence type="ECO:0000313" key="5">
    <source>
        <dbReference type="Proteomes" id="UP000182743"/>
    </source>
</evidence>
<proteinExistence type="predicted"/>
<protein>
    <submittedName>
        <fullName evidence="4">Purine-binding protein</fullName>
    </submittedName>
</protein>
<evidence type="ECO:0000313" key="4">
    <source>
        <dbReference type="EMBL" id="OIQ09029.1"/>
    </source>
</evidence>
<dbReference type="Pfam" id="PF02608">
    <property type="entry name" value="Bmp"/>
    <property type="match status" value="1"/>
</dbReference>
<dbReference type="AlphaFoldDB" id="A0A1J5JIN7"/>
<evidence type="ECO:0000256" key="2">
    <source>
        <dbReference type="SAM" id="SignalP"/>
    </source>
</evidence>
<comment type="caution">
    <text evidence="4">The sequence shown here is derived from an EMBL/GenBank/DDBJ whole genome shotgun (WGS) entry which is preliminary data.</text>
</comment>
<dbReference type="PANTHER" id="PTHR43208">
    <property type="entry name" value="ABC TRANSPORTER SUBSTRATE-BINDING PROTEIN"/>
    <property type="match status" value="1"/>
</dbReference>
<evidence type="ECO:0000259" key="3">
    <source>
        <dbReference type="Pfam" id="PF02608"/>
    </source>
</evidence>
<dbReference type="EMBL" id="MIHH01000006">
    <property type="protein sequence ID" value="OIQ09029.1"/>
    <property type="molecule type" value="Genomic_DNA"/>
</dbReference>
<reference evidence="4 5" key="1">
    <citation type="submission" date="2016-08" db="EMBL/GenBank/DDBJ databases">
        <title>Genome-based comparison of Moorella thermoacetic strains.</title>
        <authorList>
            <person name="Poehlein A."/>
            <person name="Bengelsdorf F.R."/>
            <person name="Esser C."/>
            <person name="Duerre P."/>
            <person name="Daniel R."/>
        </authorList>
    </citation>
    <scope>NUCLEOTIDE SEQUENCE [LARGE SCALE GENOMIC DNA]</scope>
    <source>
        <strain evidence="4 5">DSM 11768</strain>
    </source>
</reference>
<keyword evidence="1 2" id="KW-0732">Signal</keyword>
<dbReference type="PANTHER" id="PTHR43208:SF1">
    <property type="entry name" value="ABC TRANSPORTER SUBSTRATE-BINDING PROTEIN"/>
    <property type="match status" value="1"/>
</dbReference>
<gene>
    <name evidence="4" type="ORF">MOOR_14260</name>
</gene>
<feature type="signal peptide" evidence="2">
    <location>
        <begin position="1"/>
        <end position="28"/>
    </location>
</feature>
<dbReference type="Proteomes" id="UP000182743">
    <property type="component" value="Unassembled WGS sequence"/>
</dbReference>